<dbReference type="AlphaFoldDB" id="A0A9N9B230"/>
<organism evidence="1 2">
    <name type="scientific">Ambispora gerdemannii</name>
    <dbReference type="NCBI Taxonomy" id="144530"/>
    <lineage>
        <taxon>Eukaryota</taxon>
        <taxon>Fungi</taxon>
        <taxon>Fungi incertae sedis</taxon>
        <taxon>Mucoromycota</taxon>
        <taxon>Glomeromycotina</taxon>
        <taxon>Glomeromycetes</taxon>
        <taxon>Archaeosporales</taxon>
        <taxon>Ambisporaceae</taxon>
        <taxon>Ambispora</taxon>
    </lineage>
</organism>
<gene>
    <name evidence="1" type="ORF">AGERDE_LOCUS6760</name>
</gene>
<sequence>MTEPKTLYATAKFSDDLIIDILEPTLEELLEIIKRNSSSKQNSLVDNQIDESAFGLFLLVFENEVFKETRLPAKLWVKFVAAGREAWENASETYRDAFDKLAVELNSYYE</sequence>
<protein>
    <submittedName>
        <fullName evidence="1">13378_t:CDS:1</fullName>
    </submittedName>
</protein>
<name>A0A9N9B230_9GLOM</name>
<dbReference type="Proteomes" id="UP000789831">
    <property type="component" value="Unassembled WGS sequence"/>
</dbReference>
<keyword evidence="2" id="KW-1185">Reference proteome</keyword>
<accession>A0A9N9B230</accession>
<proteinExistence type="predicted"/>
<evidence type="ECO:0000313" key="1">
    <source>
        <dbReference type="EMBL" id="CAG8552955.1"/>
    </source>
</evidence>
<feature type="non-terminal residue" evidence="1">
    <location>
        <position position="110"/>
    </location>
</feature>
<comment type="caution">
    <text evidence="1">The sequence shown here is derived from an EMBL/GenBank/DDBJ whole genome shotgun (WGS) entry which is preliminary data.</text>
</comment>
<reference evidence="1" key="1">
    <citation type="submission" date="2021-06" db="EMBL/GenBank/DDBJ databases">
        <authorList>
            <person name="Kallberg Y."/>
            <person name="Tangrot J."/>
            <person name="Rosling A."/>
        </authorList>
    </citation>
    <scope>NUCLEOTIDE SEQUENCE</scope>
    <source>
        <strain evidence="1">MT106</strain>
    </source>
</reference>
<dbReference type="EMBL" id="CAJVPL010001106">
    <property type="protein sequence ID" value="CAG8552955.1"/>
    <property type="molecule type" value="Genomic_DNA"/>
</dbReference>
<evidence type="ECO:0000313" key="2">
    <source>
        <dbReference type="Proteomes" id="UP000789831"/>
    </source>
</evidence>